<reference evidence="3" key="1">
    <citation type="submission" date="2020-10" db="EMBL/GenBank/DDBJ databases">
        <title>Connecting structure to function with the recovery of over 1000 high-quality activated sludge metagenome-assembled genomes encoding full-length rRNA genes using long-read sequencing.</title>
        <authorList>
            <person name="Singleton C.M."/>
            <person name="Petriglieri F."/>
            <person name="Kristensen J.M."/>
            <person name="Kirkegaard R.H."/>
            <person name="Michaelsen T.Y."/>
            <person name="Andersen M.H."/>
            <person name="Karst S.M."/>
            <person name="Dueholm M.S."/>
            <person name="Nielsen P.H."/>
            <person name="Albertsen M."/>
        </authorList>
    </citation>
    <scope>NUCLEOTIDE SEQUENCE</scope>
    <source>
        <strain evidence="3">EsbW_18-Q3-R4-48_MAXAC.044</strain>
    </source>
</reference>
<evidence type="ECO:0000313" key="3">
    <source>
        <dbReference type="EMBL" id="MBK7422091.1"/>
    </source>
</evidence>
<comment type="caution">
    <text evidence="3">The sequence shown here is derived from an EMBL/GenBank/DDBJ whole genome shotgun (WGS) entry which is preliminary data.</text>
</comment>
<evidence type="ECO:0000259" key="2">
    <source>
        <dbReference type="Pfam" id="PF07589"/>
    </source>
</evidence>
<keyword evidence="1" id="KW-0732">Signal</keyword>
<feature type="chain" id="PRO_5039330023" evidence="1">
    <location>
        <begin position="25"/>
        <end position="229"/>
    </location>
</feature>
<evidence type="ECO:0000313" key="4">
    <source>
        <dbReference type="Proteomes" id="UP000886602"/>
    </source>
</evidence>
<feature type="domain" description="Ice-binding protein C-terminal" evidence="2">
    <location>
        <begin position="203"/>
        <end position="227"/>
    </location>
</feature>
<protein>
    <submittedName>
        <fullName evidence="3">PEP-CTERM sorting domain-containing protein</fullName>
    </submittedName>
</protein>
<dbReference type="AlphaFoldDB" id="A0A9D7FC45"/>
<proteinExistence type="predicted"/>
<sequence>MTLKRALAAPAFLAVLVCAAPAQAASAYSQTWSGSTTEGWEGNTTSSVVVFDGGVGNPAGSIASRLDTSISRFDIGFTSGNVAATSGSFTGSPWQVSFDVQLNAGKFDNIWLRYRFQDSTFNGWRHALTGPFDQYNTWTTYQVTFDPGWSDALAVANGWVQESGPVVSFAQTMGNAYKTEIRFAYTDSTTSALVHLDNFVQSPVPEPQTWALMLGGMLLLGSLARRRQN</sequence>
<dbReference type="NCBIfam" id="TIGR02595">
    <property type="entry name" value="PEP_CTERM"/>
    <property type="match status" value="1"/>
</dbReference>
<dbReference type="Proteomes" id="UP000886602">
    <property type="component" value="Unassembled WGS sequence"/>
</dbReference>
<gene>
    <name evidence="3" type="ORF">IPJ48_02750</name>
</gene>
<feature type="signal peptide" evidence="1">
    <location>
        <begin position="1"/>
        <end position="24"/>
    </location>
</feature>
<dbReference type="EMBL" id="JADJNC010000004">
    <property type="protein sequence ID" value="MBK7422091.1"/>
    <property type="molecule type" value="Genomic_DNA"/>
</dbReference>
<dbReference type="InterPro" id="IPR013424">
    <property type="entry name" value="Ice-binding_C"/>
</dbReference>
<name>A0A9D7FC45_9RHOO</name>
<evidence type="ECO:0000256" key="1">
    <source>
        <dbReference type="SAM" id="SignalP"/>
    </source>
</evidence>
<accession>A0A9D7FC45</accession>
<organism evidence="3 4">
    <name type="scientific">Candidatus Propionivibrio dominans</name>
    <dbReference type="NCBI Taxonomy" id="2954373"/>
    <lineage>
        <taxon>Bacteria</taxon>
        <taxon>Pseudomonadati</taxon>
        <taxon>Pseudomonadota</taxon>
        <taxon>Betaproteobacteria</taxon>
        <taxon>Rhodocyclales</taxon>
        <taxon>Rhodocyclaceae</taxon>
        <taxon>Propionivibrio</taxon>
    </lineage>
</organism>
<dbReference type="Pfam" id="PF07589">
    <property type="entry name" value="PEP-CTERM"/>
    <property type="match status" value="1"/>
</dbReference>